<name>A0A8R1HWY6_CAEJA</name>
<sequence>MKNEGDVMHDALSPPPPPIPTPDQFHAGDGDEVAKSADCDKASVYPVMYSQSQYADPSYAARPITPLQITISEGSSSPTVPVSCGTANGKMHLNMFVCPGIHQLCIEMGSEYDGQPSFDLCDHSDDLLTPKQFTVRGDKERQKDWKASIRVGRSSLRTHMEAQTIDFYDHSNRCSGKCQSRNYVNAPVERDEVIQSRKAKRNADVTFLKNEIENEISGKEVEEKKPTNGKKARGRPRGSVNKPRVPIKPDPADEQFFDEFFTDVPPQMVLPPDQHDAQPKQHLPLDLNVAERNLTGCSSFSDILGCLQEDPLQFWTQMQNNGVIGHFCDDLIVTAINLKQTACENPVNAQVANMLTRGCFALGAQNVIVHRVQSIERSVHQQRKHDEMLSEIQSKVAEEQRLKNQSGDACADDLQTAKEIVTDSDDFIDVVKFEDFPTTSAPTFHAAPAEDSVL</sequence>
<protein>
    <submittedName>
        <fullName evidence="9">SAND domain-containing protein</fullName>
    </submittedName>
</protein>
<organism evidence="9 10">
    <name type="scientific">Caenorhabditis japonica</name>
    <dbReference type="NCBI Taxonomy" id="281687"/>
    <lineage>
        <taxon>Eukaryota</taxon>
        <taxon>Metazoa</taxon>
        <taxon>Ecdysozoa</taxon>
        <taxon>Nematoda</taxon>
        <taxon>Chromadorea</taxon>
        <taxon>Rhabditida</taxon>
        <taxon>Rhabditina</taxon>
        <taxon>Rhabditomorpha</taxon>
        <taxon>Rhabditoidea</taxon>
        <taxon>Rhabditidae</taxon>
        <taxon>Peloderinae</taxon>
        <taxon>Caenorhabditis</taxon>
    </lineage>
</organism>
<evidence type="ECO:0000256" key="4">
    <source>
        <dbReference type="ARBA" id="ARBA00023125"/>
    </source>
</evidence>
<dbReference type="PANTHER" id="PTHR10417">
    <property type="entry name" value="GLUCOCORTICOID MODULATORY ELEMENT-BINDING PROTEIN"/>
    <property type="match status" value="1"/>
</dbReference>
<keyword evidence="10" id="KW-1185">Reference proteome</keyword>
<dbReference type="Pfam" id="PF01342">
    <property type="entry name" value="SAND"/>
    <property type="match status" value="1"/>
</dbReference>
<dbReference type="GO" id="GO:0003677">
    <property type="term" value="F:DNA binding"/>
    <property type="evidence" value="ECO:0007669"/>
    <property type="project" value="UniProtKB-KW"/>
</dbReference>
<dbReference type="InterPro" id="IPR010919">
    <property type="entry name" value="SAND-like_dom_sf"/>
</dbReference>
<keyword evidence="4" id="KW-0238">DNA-binding</keyword>
<dbReference type="EnsemblMetazoa" id="CJA13158.1">
    <property type="protein sequence ID" value="CJA13158.1"/>
    <property type="gene ID" value="WBGene00132362"/>
</dbReference>
<evidence type="ECO:0000259" key="8">
    <source>
        <dbReference type="PROSITE" id="PS50864"/>
    </source>
</evidence>
<evidence type="ECO:0000256" key="1">
    <source>
        <dbReference type="ARBA" id="ARBA00022723"/>
    </source>
</evidence>
<evidence type="ECO:0000313" key="10">
    <source>
        <dbReference type="Proteomes" id="UP000005237"/>
    </source>
</evidence>
<evidence type="ECO:0000256" key="6">
    <source>
        <dbReference type="ARBA" id="ARBA00023242"/>
    </source>
</evidence>
<keyword evidence="2" id="KW-0862">Zinc</keyword>
<keyword evidence="5" id="KW-0804">Transcription</keyword>
<dbReference type="Gene3D" id="3.10.390.10">
    <property type="entry name" value="SAND domain-like"/>
    <property type="match status" value="1"/>
</dbReference>
<dbReference type="AlphaFoldDB" id="A0A8R1HWY6"/>
<feature type="domain" description="SAND" evidence="8">
    <location>
        <begin position="66"/>
        <end position="166"/>
    </location>
</feature>
<dbReference type="Proteomes" id="UP000005237">
    <property type="component" value="Unassembled WGS sequence"/>
</dbReference>
<reference evidence="9" key="2">
    <citation type="submission" date="2022-06" db="UniProtKB">
        <authorList>
            <consortium name="EnsemblMetazoa"/>
        </authorList>
    </citation>
    <scope>IDENTIFICATION</scope>
    <source>
        <strain evidence="9">DF5081</strain>
    </source>
</reference>
<dbReference type="PANTHER" id="PTHR10417:SF4">
    <property type="entry name" value="SAND DOMAIN-CONTAINING PROTEIN-RELATED"/>
    <property type="match status" value="1"/>
</dbReference>
<evidence type="ECO:0000256" key="5">
    <source>
        <dbReference type="ARBA" id="ARBA00023163"/>
    </source>
</evidence>
<dbReference type="InterPro" id="IPR000770">
    <property type="entry name" value="SAND_dom"/>
</dbReference>
<dbReference type="OMA" id="DWKASIR"/>
<dbReference type="Pfam" id="PF25892">
    <property type="entry name" value="Spe-44"/>
    <property type="match status" value="1"/>
</dbReference>
<dbReference type="PROSITE" id="PS50864">
    <property type="entry name" value="SAND"/>
    <property type="match status" value="1"/>
</dbReference>
<accession>A0A8R1HWY6</accession>
<keyword evidence="3" id="KW-0805">Transcription regulation</keyword>
<evidence type="ECO:0000256" key="7">
    <source>
        <dbReference type="SAM" id="MobiDB-lite"/>
    </source>
</evidence>
<feature type="region of interest" description="Disordered" evidence="7">
    <location>
        <begin position="1"/>
        <end position="32"/>
    </location>
</feature>
<keyword evidence="6" id="KW-0539">Nucleus</keyword>
<evidence type="ECO:0000256" key="2">
    <source>
        <dbReference type="ARBA" id="ARBA00022833"/>
    </source>
</evidence>
<keyword evidence="1" id="KW-0479">Metal-binding</keyword>
<feature type="compositionally biased region" description="Basic residues" evidence="7">
    <location>
        <begin position="227"/>
        <end position="236"/>
    </location>
</feature>
<feature type="region of interest" description="Disordered" evidence="7">
    <location>
        <begin position="218"/>
        <end position="249"/>
    </location>
</feature>
<evidence type="ECO:0000256" key="3">
    <source>
        <dbReference type="ARBA" id="ARBA00023015"/>
    </source>
</evidence>
<dbReference type="SMART" id="SM00258">
    <property type="entry name" value="SAND"/>
    <property type="match status" value="1"/>
</dbReference>
<evidence type="ECO:0000313" key="9">
    <source>
        <dbReference type="EnsemblMetazoa" id="CJA13158.1"/>
    </source>
</evidence>
<dbReference type="InterPro" id="IPR059099">
    <property type="entry name" value="GMEB1/2/Spe-44_dom"/>
</dbReference>
<reference evidence="10" key="1">
    <citation type="submission" date="2010-08" db="EMBL/GenBank/DDBJ databases">
        <authorList>
            <consortium name="Caenorhabditis japonica Sequencing Consortium"/>
            <person name="Wilson R.K."/>
        </authorList>
    </citation>
    <scope>NUCLEOTIDE SEQUENCE [LARGE SCALE GENOMIC DNA]</scope>
    <source>
        <strain evidence="10">DF5081</strain>
    </source>
</reference>
<dbReference type="GO" id="GO:0046872">
    <property type="term" value="F:metal ion binding"/>
    <property type="evidence" value="ECO:0007669"/>
    <property type="project" value="UniProtKB-KW"/>
</dbReference>
<dbReference type="SUPFAM" id="SSF63763">
    <property type="entry name" value="SAND domain-like"/>
    <property type="match status" value="1"/>
</dbReference>
<proteinExistence type="predicted"/>